<dbReference type="InterPro" id="IPR003838">
    <property type="entry name" value="ABC3_permease_C"/>
</dbReference>
<dbReference type="InterPro" id="IPR040690">
    <property type="entry name" value="FtsX_ECD"/>
</dbReference>
<dbReference type="Gene3D" id="3.30.70.3040">
    <property type="match status" value="1"/>
</dbReference>
<evidence type="ECO:0000313" key="16">
    <source>
        <dbReference type="EMBL" id="RFF29767.1"/>
    </source>
</evidence>
<comment type="subunit">
    <text evidence="3">Forms a membrane-associated complex with FtsE.</text>
</comment>
<evidence type="ECO:0000256" key="5">
    <source>
        <dbReference type="ARBA" id="ARBA00022475"/>
    </source>
</evidence>
<name>A0A3E1K7W2_9GAMM</name>
<comment type="function">
    <text evidence="12">Part of the ABC transporter FtsEX involved in cellular division.</text>
</comment>
<keyword evidence="11 12" id="KW-0131">Cell cycle</keyword>
<comment type="caution">
    <text evidence="16">The sequence shown here is derived from an EMBL/GenBank/DDBJ whole genome shotgun (WGS) entry which is preliminary data.</text>
</comment>
<comment type="similarity">
    <text evidence="2 12">Belongs to the ABC-4 integral membrane protein family. FtsX subfamily.</text>
</comment>
<evidence type="ECO:0000256" key="12">
    <source>
        <dbReference type="PIRNR" id="PIRNR003097"/>
    </source>
</evidence>
<dbReference type="Pfam" id="PF02687">
    <property type="entry name" value="FtsX"/>
    <property type="match status" value="1"/>
</dbReference>
<evidence type="ECO:0000256" key="10">
    <source>
        <dbReference type="ARBA" id="ARBA00023136"/>
    </source>
</evidence>
<protein>
    <recommendedName>
        <fullName evidence="4 12">Cell division protein FtsX</fullName>
    </recommendedName>
</protein>
<evidence type="ECO:0000259" key="14">
    <source>
        <dbReference type="Pfam" id="PF02687"/>
    </source>
</evidence>
<dbReference type="InterPro" id="IPR047590">
    <property type="entry name" value="FtsX_proteobact-type"/>
</dbReference>
<evidence type="ECO:0000256" key="9">
    <source>
        <dbReference type="ARBA" id="ARBA00022989"/>
    </source>
</evidence>
<keyword evidence="8 13" id="KW-0812">Transmembrane</keyword>
<dbReference type="GO" id="GO:0051301">
    <property type="term" value="P:cell division"/>
    <property type="evidence" value="ECO:0007669"/>
    <property type="project" value="UniProtKB-KW"/>
</dbReference>
<evidence type="ECO:0000256" key="2">
    <source>
        <dbReference type="ARBA" id="ARBA00007379"/>
    </source>
</evidence>
<dbReference type="InterPro" id="IPR004513">
    <property type="entry name" value="FtsX"/>
</dbReference>
<keyword evidence="6 12" id="KW-0997">Cell inner membrane</keyword>
<evidence type="ECO:0000259" key="15">
    <source>
        <dbReference type="Pfam" id="PF18075"/>
    </source>
</evidence>
<dbReference type="GO" id="GO:0032153">
    <property type="term" value="C:cell division site"/>
    <property type="evidence" value="ECO:0007669"/>
    <property type="project" value="TreeGrafter"/>
</dbReference>
<feature type="transmembrane region" description="Helical" evidence="13">
    <location>
        <begin position="12"/>
        <end position="37"/>
    </location>
</feature>
<dbReference type="PANTHER" id="PTHR47755:SF1">
    <property type="entry name" value="CELL DIVISION PROTEIN FTSX"/>
    <property type="match status" value="1"/>
</dbReference>
<dbReference type="PIRSF" id="PIRSF003097">
    <property type="entry name" value="FtsX"/>
    <property type="match status" value="1"/>
</dbReference>
<gene>
    <name evidence="16" type="ORF">DZC52_11890</name>
</gene>
<comment type="subcellular location">
    <subcellularLocation>
        <location evidence="1">Cell inner membrane</location>
        <topology evidence="1">Multi-pass membrane protein</topology>
    </subcellularLocation>
</comment>
<evidence type="ECO:0000313" key="17">
    <source>
        <dbReference type="Proteomes" id="UP000260351"/>
    </source>
</evidence>
<keyword evidence="7 12" id="KW-0132">Cell division</keyword>
<feature type="domain" description="FtsX extracellular" evidence="15">
    <location>
        <begin position="63"/>
        <end position="152"/>
    </location>
</feature>
<keyword evidence="10 12" id="KW-0472">Membrane</keyword>
<feature type="transmembrane region" description="Helical" evidence="13">
    <location>
        <begin position="172"/>
        <end position="192"/>
    </location>
</feature>
<evidence type="ECO:0000256" key="3">
    <source>
        <dbReference type="ARBA" id="ARBA00011160"/>
    </source>
</evidence>
<evidence type="ECO:0000256" key="6">
    <source>
        <dbReference type="ARBA" id="ARBA00022519"/>
    </source>
</evidence>
<keyword evidence="9 13" id="KW-1133">Transmembrane helix</keyword>
<sequence>MRAWARRHAYSLLSSLGALVRHPLATLMTVVVLAITLSLPTGLYMTLDNAERISDGWERLDTVSVFLDAEIEERGAVQLASLLSTWPGIVAVDPISPQAGMAELTGRLQLDDLAGRIEANPLPWVLEVTPAGGQDVETLSGRLRGAEGVDQVVVDLQWLERLSAILALLERLAVLLGVLFAVAVAFVIGNTIRMDIHNRREEIRVLALVGATDGFVRRPFLYSGFWYGLGGGLAAWLVVELSLFVLSGPVGRLSGTYASDFTLASPPWLVVATLVLGSGILGVLGAWLAVGRHLRAIHPS</sequence>
<evidence type="ECO:0000256" key="8">
    <source>
        <dbReference type="ARBA" id="ARBA00022692"/>
    </source>
</evidence>
<proteinExistence type="inferred from homology"/>
<dbReference type="Proteomes" id="UP000260351">
    <property type="component" value="Unassembled WGS sequence"/>
</dbReference>
<dbReference type="AlphaFoldDB" id="A0A3E1K7W2"/>
<reference evidence="16 17" key="1">
    <citation type="submission" date="2018-08" db="EMBL/GenBank/DDBJ databases">
        <title>Wenzhouxiangella salilacus sp. nov., a novel bacterium isolated from a saline lake in Xinjiang Province, China.</title>
        <authorList>
            <person name="Han S."/>
        </authorList>
    </citation>
    <scope>NUCLEOTIDE SEQUENCE [LARGE SCALE GENOMIC DNA]</scope>
    <source>
        <strain evidence="16 17">XDB06</strain>
    </source>
</reference>
<dbReference type="Pfam" id="PF18075">
    <property type="entry name" value="FtsX_ECD"/>
    <property type="match status" value="1"/>
</dbReference>
<evidence type="ECO:0000256" key="13">
    <source>
        <dbReference type="SAM" id="Phobius"/>
    </source>
</evidence>
<dbReference type="EMBL" id="QUZK01000042">
    <property type="protein sequence ID" value="RFF29767.1"/>
    <property type="molecule type" value="Genomic_DNA"/>
</dbReference>
<organism evidence="16 17">
    <name type="scientific">Wenzhouxiangella sediminis</name>
    <dbReference type="NCBI Taxonomy" id="1792836"/>
    <lineage>
        <taxon>Bacteria</taxon>
        <taxon>Pseudomonadati</taxon>
        <taxon>Pseudomonadota</taxon>
        <taxon>Gammaproteobacteria</taxon>
        <taxon>Chromatiales</taxon>
        <taxon>Wenzhouxiangellaceae</taxon>
        <taxon>Wenzhouxiangella</taxon>
    </lineage>
</organism>
<keyword evidence="5 12" id="KW-1003">Cell membrane</keyword>
<feature type="transmembrane region" description="Helical" evidence="13">
    <location>
        <begin position="268"/>
        <end position="290"/>
    </location>
</feature>
<accession>A0A3E1K7W2</accession>
<dbReference type="PANTHER" id="PTHR47755">
    <property type="entry name" value="CELL DIVISION PROTEIN FTSX"/>
    <property type="match status" value="1"/>
</dbReference>
<dbReference type="NCBIfam" id="TIGR00439">
    <property type="entry name" value="FtsX_Gneg"/>
    <property type="match status" value="1"/>
</dbReference>
<evidence type="ECO:0000256" key="4">
    <source>
        <dbReference type="ARBA" id="ARBA00021907"/>
    </source>
</evidence>
<evidence type="ECO:0000256" key="7">
    <source>
        <dbReference type="ARBA" id="ARBA00022618"/>
    </source>
</evidence>
<evidence type="ECO:0000256" key="11">
    <source>
        <dbReference type="ARBA" id="ARBA00023306"/>
    </source>
</evidence>
<feature type="transmembrane region" description="Helical" evidence="13">
    <location>
        <begin position="225"/>
        <end position="248"/>
    </location>
</feature>
<evidence type="ECO:0000256" key="1">
    <source>
        <dbReference type="ARBA" id="ARBA00004429"/>
    </source>
</evidence>
<keyword evidence="17" id="KW-1185">Reference proteome</keyword>
<feature type="domain" description="ABC3 transporter permease C-terminal" evidence="14">
    <location>
        <begin position="175"/>
        <end position="292"/>
    </location>
</feature>
<dbReference type="GO" id="GO:0005886">
    <property type="term" value="C:plasma membrane"/>
    <property type="evidence" value="ECO:0007669"/>
    <property type="project" value="UniProtKB-SubCell"/>
</dbReference>